<keyword evidence="2" id="KW-0732">Signal</keyword>
<organism evidence="9 10">
    <name type="scientific">Scleropages formosus</name>
    <name type="common">Asian bonytongue</name>
    <name type="synonym">Osteoglossum formosum</name>
    <dbReference type="NCBI Taxonomy" id="113540"/>
    <lineage>
        <taxon>Eukaryota</taxon>
        <taxon>Metazoa</taxon>
        <taxon>Chordata</taxon>
        <taxon>Craniata</taxon>
        <taxon>Vertebrata</taxon>
        <taxon>Euteleostomi</taxon>
        <taxon>Actinopterygii</taxon>
        <taxon>Neopterygii</taxon>
        <taxon>Teleostei</taxon>
        <taxon>Osteoglossocephala</taxon>
        <taxon>Osteoglossomorpha</taxon>
        <taxon>Osteoglossiformes</taxon>
        <taxon>Osteoglossidae</taxon>
        <taxon>Scleropages</taxon>
    </lineage>
</organism>
<dbReference type="FunFam" id="2.40.10.10:FF:000068">
    <property type="entry name" value="transmembrane protease serine 2"/>
    <property type="match status" value="1"/>
</dbReference>
<evidence type="ECO:0000313" key="9">
    <source>
        <dbReference type="Ensembl" id="ENSSFOP00015011793.2"/>
    </source>
</evidence>
<evidence type="ECO:0000256" key="5">
    <source>
        <dbReference type="ARBA" id="ARBA00023157"/>
    </source>
</evidence>
<dbReference type="PROSITE" id="PS50240">
    <property type="entry name" value="TRYPSIN_DOM"/>
    <property type="match status" value="2"/>
</dbReference>
<protein>
    <submittedName>
        <fullName evidence="9">Zgc:100868</fullName>
    </submittedName>
</protein>
<dbReference type="PANTHER" id="PTHR24253">
    <property type="entry name" value="TRANSMEMBRANE PROTEASE SERINE"/>
    <property type="match status" value="1"/>
</dbReference>
<dbReference type="SUPFAM" id="SSF50494">
    <property type="entry name" value="Trypsin-like serine proteases"/>
    <property type="match status" value="2"/>
</dbReference>
<keyword evidence="10" id="KW-1185">Reference proteome</keyword>
<keyword evidence="4 7" id="KW-0720">Serine protease</keyword>
<dbReference type="Gene3D" id="2.40.10.10">
    <property type="entry name" value="Trypsin-like serine proteases"/>
    <property type="match status" value="3"/>
</dbReference>
<dbReference type="AlphaFoldDB" id="A0A8C9RCP9"/>
<dbReference type="FunFam" id="2.40.10.10:FF:000057">
    <property type="entry name" value="Zgc:100868"/>
    <property type="match status" value="1"/>
</dbReference>
<dbReference type="GO" id="GO:0006508">
    <property type="term" value="P:proteolysis"/>
    <property type="evidence" value="ECO:0007669"/>
    <property type="project" value="UniProtKB-KW"/>
</dbReference>
<feature type="domain" description="Peptidase S1" evidence="8">
    <location>
        <begin position="312"/>
        <end position="486"/>
    </location>
</feature>
<reference evidence="9" key="3">
    <citation type="submission" date="2025-09" db="UniProtKB">
        <authorList>
            <consortium name="Ensembl"/>
        </authorList>
    </citation>
    <scope>IDENTIFICATION</scope>
</reference>
<dbReference type="PROSITE" id="PS00135">
    <property type="entry name" value="TRYPSIN_SER"/>
    <property type="match status" value="1"/>
</dbReference>
<evidence type="ECO:0000259" key="8">
    <source>
        <dbReference type="PROSITE" id="PS50240"/>
    </source>
</evidence>
<dbReference type="InterPro" id="IPR033116">
    <property type="entry name" value="TRYPSIN_SER"/>
</dbReference>
<evidence type="ECO:0000256" key="4">
    <source>
        <dbReference type="ARBA" id="ARBA00022825"/>
    </source>
</evidence>
<gene>
    <name evidence="9" type="primary">LOC108941637</name>
</gene>
<dbReference type="Pfam" id="PF00089">
    <property type="entry name" value="Trypsin"/>
    <property type="match status" value="2"/>
</dbReference>
<keyword evidence="5" id="KW-1015">Disulfide bond</keyword>
<evidence type="ECO:0000256" key="1">
    <source>
        <dbReference type="ARBA" id="ARBA00022670"/>
    </source>
</evidence>
<dbReference type="PROSITE" id="PS00134">
    <property type="entry name" value="TRYPSIN_HIS"/>
    <property type="match status" value="1"/>
</dbReference>
<evidence type="ECO:0000256" key="7">
    <source>
        <dbReference type="RuleBase" id="RU363034"/>
    </source>
</evidence>
<dbReference type="InterPro" id="IPR043504">
    <property type="entry name" value="Peptidase_S1_PA_chymotrypsin"/>
</dbReference>
<dbReference type="InterPro" id="IPR018114">
    <property type="entry name" value="TRYPSIN_HIS"/>
</dbReference>
<proteinExistence type="predicted"/>
<dbReference type="InterPro" id="IPR001314">
    <property type="entry name" value="Peptidase_S1A"/>
</dbReference>
<dbReference type="GO" id="GO:0004252">
    <property type="term" value="F:serine-type endopeptidase activity"/>
    <property type="evidence" value="ECO:0007669"/>
    <property type="project" value="InterPro"/>
</dbReference>
<evidence type="ECO:0000256" key="3">
    <source>
        <dbReference type="ARBA" id="ARBA00022801"/>
    </source>
</evidence>
<reference evidence="9 10" key="1">
    <citation type="submission" date="2019-04" db="EMBL/GenBank/DDBJ databases">
        <authorList>
            <consortium name="Wellcome Sanger Institute Data Sharing"/>
        </authorList>
    </citation>
    <scope>NUCLEOTIDE SEQUENCE [LARGE SCALE GENOMIC DNA]</scope>
</reference>
<keyword evidence="1 7" id="KW-0645">Protease</keyword>
<name>A0A8C9RCP9_SCLFO</name>
<accession>A0A8C9RCP9</accession>
<evidence type="ECO:0000256" key="6">
    <source>
        <dbReference type="ARBA" id="ARBA00023180"/>
    </source>
</evidence>
<keyword evidence="3 7" id="KW-0378">Hydrolase</keyword>
<evidence type="ECO:0000256" key="2">
    <source>
        <dbReference type="ARBA" id="ARBA00022729"/>
    </source>
</evidence>
<dbReference type="OrthoDB" id="10002959at2759"/>
<reference evidence="9" key="2">
    <citation type="submission" date="2025-08" db="UniProtKB">
        <authorList>
            <consortium name="Ensembl"/>
        </authorList>
    </citation>
    <scope>IDENTIFICATION</scope>
</reference>
<evidence type="ECO:0000313" key="10">
    <source>
        <dbReference type="Proteomes" id="UP000694397"/>
    </source>
</evidence>
<dbReference type="Proteomes" id="UP000694397">
    <property type="component" value="Chromosome 8"/>
</dbReference>
<keyword evidence="6" id="KW-0325">Glycoprotein</keyword>
<dbReference type="PRINTS" id="PR00722">
    <property type="entry name" value="CHYMOTRYPSIN"/>
</dbReference>
<sequence>SRGVSLNQGPRALTAMVLCCCLCGRAPLNTRIVGGQAAPLGSWPWQVSMHKQGSHVCGGSLVNNQWVLTAAHCFSRSNLGDWVLYLGRQNQIGNNPNEVSRTLSRIILHPDFSSDGLDNDIALVQLSSPVSFTDYIQPVCLALSGSTFYNSTMVWVTGWGNINYQVPLPSPGTLLEVQIFVVGNRQCSCIYEAVTNISITDNMICAGLMAGGKGSCQGDSGGPLVVKQGSVWIQAGIVSFGVKCTKPGFPGVYTRVSRYESWIDSIITSNAPGFVTYTSSGTDSDNSVTCMAATRAPTITAPSPYVCGQAPLNNGSSSSDLAAEGAWPWQVSLQRGGVHVCGGSLISRSVVMSAADCFNSSQINSSEWTAVLGRLKQNGSNPFQVSLGVSGVTLSNLTGSNIALLRLATAVTLTNYVRPVCVDLNKPAVSSGSQCWVTGWGSGQGGAGQVLRQLQTTAVSCGNISSADNICTSAVDLRIIHFCMDV</sequence>
<dbReference type="InterPro" id="IPR009003">
    <property type="entry name" value="Peptidase_S1_PA"/>
</dbReference>
<dbReference type="SMART" id="SM00020">
    <property type="entry name" value="Tryp_SPc"/>
    <property type="match status" value="2"/>
</dbReference>
<dbReference type="GeneTree" id="ENSGT00940000163009"/>
<dbReference type="Ensembl" id="ENSSFOT00015011945.2">
    <property type="protein sequence ID" value="ENSSFOP00015011793.2"/>
    <property type="gene ID" value="ENSSFOG00015007389.2"/>
</dbReference>
<dbReference type="PANTHER" id="PTHR24253:SF144">
    <property type="entry name" value="CHYMOTRYPSIN-LIKE PROTEASE CTRL-1-RELATED"/>
    <property type="match status" value="1"/>
</dbReference>
<dbReference type="InterPro" id="IPR001254">
    <property type="entry name" value="Trypsin_dom"/>
</dbReference>
<feature type="domain" description="Peptidase S1" evidence="8">
    <location>
        <begin position="32"/>
        <end position="268"/>
    </location>
</feature>
<dbReference type="CDD" id="cd00190">
    <property type="entry name" value="Tryp_SPc"/>
    <property type="match status" value="1"/>
</dbReference>